<protein>
    <submittedName>
        <fullName evidence="2">PEP-CTERM putative exosortase interaction domain protein</fullName>
    </submittedName>
</protein>
<evidence type="ECO:0000256" key="1">
    <source>
        <dbReference type="SAM" id="SignalP"/>
    </source>
</evidence>
<dbReference type="NCBIfam" id="NF038125">
    <property type="entry name" value="PEP_CTERM_THxN"/>
    <property type="match status" value="1"/>
</dbReference>
<dbReference type="NCBIfam" id="NF038131">
    <property type="entry name" value="choice_anch_K"/>
    <property type="match status" value="1"/>
</dbReference>
<sequence length="253" mass="26878">MKFNLSTLTKTTLSGVAITATLGCLASSADALTLASSSGSWSNVLLDNGITVNPPGGNTVEFLTVGNESQVRWGVPLSDEKSGLGFTGVTSQSFDVGEMFSVGTLRHFNQSVTQPFVTKADLGITLDFITPSVSQTFNFTFDINETINQPPPACPVGNPPCADIVTLPSTFPTETFNIGGVDYTLELLGFRDPVTGEPVKQFVSPENGRPNSATLFAKITTPSEKVPEPTAMVGLGLFGLYLIGRRNQKQKLH</sequence>
<dbReference type="HOGENOM" id="CLU_902953_0_0_3"/>
<dbReference type="AlphaFoldDB" id="B4VPR2"/>
<keyword evidence="1" id="KW-0732">Signal</keyword>
<name>B4VPR2_9CYAN</name>
<feature type="chain" id="PRO_5002827594" evidence="1">
    <location>
        <begin position="32"/>
        <end position="253"/>
    </location>
</feature>
<organism evidence="2 3">
    <name type="scientific">Coleofasciculus chthonoplastes PCC 7420</name>
    <dbReference type="NCBI Taxonomy" id="118168"/>
    <lineage>
        <taxon>Bacteria</taxon>
        <taxon>Bacillati</taxon>
        <taxon>Cyanobacteriota</taxon>
        <taxon>Cyanophyceae</taxon>
        <taxon>Coleofasciculales</taxon>
        <taxon>Coleofasciculaceae</taxon>
        <taxon>Coleofasciculus</taxon>
    </lineage>
</organism>
<evidence type="ECO:0000313" key="2">
    <source>
        <dbReference type="EMBL" id="EDX75929.1"/>
    </source>
</evidence>
<dbReference type="PROSITE" id="PS51257">
    <property type="entry name" value="PROKAR_LIPOPROTEIN"/>
    <property type="match status" value="1"/>
</dbReference>
<proteinExistence type="predicted"/>
<dbReference type="STRING" id="118168.MC7420_5363"/>
<reference evidence="2 3" key="1">
    <citation type="submission" date="2008-07" db="EMBL/GenBank/DDBJ databases">
        <authorList>
            <person name="Tandeau de Marsac N."/>
            <person name="Ferriera S."/>
            <person name="Johnson J."/>
            <person name="Kravitz S."/>
            <person name="Beeson K."/>
            <person name="Sutton G."/>
            <person name="Rogers Y.-H."/>
            <person name="Friedman R."/>
            <person name="Frazier M."/>
            <person name="Venter J.C."/>
        </authorList>
    </citation>
    <scope>NUCLEOTIDE SEQUENCE [LARGE SCALE GENOMIC DNA]</scope>
    <source>
        <strain evidence="2 3">PCC 7420</strain>
    </source>
</reference>
<dbReference type="EMBL" id="DS989847">
    <property type="protein sequence ID" value="EDX75929.1"/>
    <property type="molecule type" value="Genomic_DNA"/>
</dbReference>
<evidence type="ECO:0000313" key="3">
    <source>
        <dbReference type="Proteomes" id="UP000003835"/>
    </source>
</evidence>
<dbReference type="InterPro" id="IPR047995">
    <property type="entry name" value="Choice_anch_K"/>
</dbReference>
<keyword evidence="3" id="KW-1185">Reference proteome</keyword>
<accession>B4VPR2</accession>
<feature type="signal peptide" evidence="1">
    <location>
        <begin position="1"/>
        <end position="31"/>
    </location>
</feature>
<dbReference type="eggNOG" id="COG4932">
    <property type="taxonomic scope" value="Bacteria"/>
</dbReference>
<gene>
    <name evidence="2" type="ORF">MC7420_5363</name>
</gene>
<dbReference type="Proteomes" id="UP000003835">
    <property type="component" value="Unassembled WGS sequence"/>
</dbReference>